<evidence type="ECO:0000256" key="1">
    <source>
        <dbReference type="ARBA" id="ARBA00038128"/>
    </source>
</evidence>
<dbReference type="PANTHER" id="PTHR43433">
    <property type="entry name" value="HYDROLASE, ALPHA/BETA FOLD FAMILY PROTEIN"/>
    <property type="match status" value="1"/>
</dbReference>
<reference evidence="4" key="1">
    <citation type="submission" date="2016-11" db="EMBL/GenBank/DDBJ databases">
        <authorList>
            <person name="Varghese N."/>
            <person name="Submissions S."/>
        </authorList>
    </citation>
    <scope>NUCLEOTIDE SEQUENCE [LARGE SCALE GENOMIC DNA]</scope>
    <source>
        <strain evidence="4">DSM 1811</strain>
    </source>
</reference>
<dbReference type="InterPro" id="IPR000639">
    <property type="entry name" value="Epox_hydrolase-like"/>
</dbReference>
<dbReference type="InterPro" id="IPR050471">
    <property type="entry name" value="AB_hydrolase"/>
</dbReference>
<accession>A0A1M7M7Y7</accession>
<evidence type="ECO:0000313" key="4">
    <source>
        <dbReference type="Proteomes" id="UP000184121"/>
    </source>
</evidence>
<dbReference type="STRING" id="29534.SAMN05444366_4382"/>
<keyword evidence="4" id="KW-1185">Reference proteome</keyword>
<dbReference type="PRINTS" id="PR00412">
    <property type="entry name" value="EPOXHYDRLASE"/>
</dbReference>
<dbReference type="PRINTS" id="PR00111">
    <property type="entry name" value="ABHYDROLASE"/>
</dbReference>
<feature type="domain" description="AB hydrolase-1" evidence="2">
    <location>
        <begin position="46"/>
        <end position="282"/>
    </location>
</feature>
<dbReference type="SUPFAM" id="SSF53474">
    <property type="entry name" value="alpha/beta-Hydrolases"/>
    <property type="match status" value="1"/>
</dbReference>
<evidence type="ECO:0000259" key="2">
    <source>
        <dbReference type="Pfam" id="PF00561"/>
    </source>
</evidence>
<dbReference type="Pfam" id="PF00561">
    <property type="entry name" value="Abhydrolase_1"/>
    <property type="match status" value="1"/>
</dbReference>
<dbReference type="AlphaFoldDB" id="A0A1M7M7Y7"/>
<dbReference type="Proteomes" id="UP000184121">
    <property type="component" value="Unassembled WGS sequence"/>
</dbReference>
<organism evidence="3 4">
    <name type="scientific">Flavobacterium saccharophilum</name>
    <dbReference type="NCBI Taxonomy" id="29534"/>
    <lineage>
        <taxon>Bacteria</taxon>
        <taxon>Pseudomonadati</taxon>
        <taxon>Bacteroidota</taxon>
        <taxon>Flavobacteriia</taxon>
        <taxon>Flavobacteriales</taxon>
        <taxon>Flavobacteriaceae</taxon>
        <taxon>Flavobacterium</taxon>
    </lineage>
</organism>
<dbReference type="GO" id="GO:0003824">
    <property type="term" value="F:catalytic activity"/>
    <property type="evidence" value="ECO:0007669"/>
    <property type="project" value="InterPro"/>
</dbReference>
<dbReference type="FunFam" id="3.40.50.1820:FF:000205">
    <property type="entry name" value="Non-haem bromoperoxidase BPO-A2"/>
    <property type="match status" value="1"/>
</dbReference>
<comment type="similarity">
    <text evidence="1">Belongs to the AB hydrolase superfamily. Bacterial non-heme haloperoxidase / perhydrolase family.</text>
</comment>
<dbReference type="OrthoDB" id="9780932at2"/>
<sequence length="297" mass="33422">MENTILNSDHSLKDFDFDIQEQNTDKYIKTAKNVQLYVKDYGKGQPVILIHGWPLSNEMWEYQIEFLVKNNYRVIAYDRRGFGKSSQPWDGYDYDTLADDLSEIIEQLQLENATLVGFSMGGGEVVRYFSRHGGKGVTKAALISSIIPFLAKTDDNPEGRPKEKGEATAAAIREDRIGFLENFGKIFFGVTIINKPLSTSLLEYFTKLCSAASPRATLKCAESLNNTDFRDELHTIKVPTLIIHGDEDKNVPIEVSSKKTAEAIANNTFIVYEGAPHGLFYTAKDRLNEDLLNFLNS</sequence>
<evidence type="ECO:0000313" key="3">
    <source>
        <dbReference type="EMBL" id="SHM86389.1"/>
    </source>
</evidence>
<name>A0A1M7M7Y7_9FLAO</name>
<dbReference type="InterPro" id="IPR000073">
    <property type="entry name" value="AB_hydrolase_1"/>
</dbReference>
<dbReference type="Gene3D" id="3.40.50.1820">
    <property type="entry name" value="alpha/beta hydrolase"/>
    <property type="match status" value="1"/>
</dbReference>
<dbReference type="InterPro" id="IPR029058">
    <property type="entry name" value="AB_hydrolase_fold"/>
</dbReference>
<dbReference type="PANTHER" id="PTHR43433:SF4">
    <property type="entry name" value="NON-HEME CHLOROPEROXIDASE-RELATED"/>
    <property type="match status" value="1"/>
</dbReference>
<dbReference type="EMBL" id="FRBY01000007">
    <property type="protein sequence ID" value="SHM86389.1"/>
    <property type="molecule type" value="Genomic_DNA"/>
</dbReference>
<gene>
    <name evidence="3" type="ORF">SAMN05444366_4382</name>
</gene>
<proteinExistence type="inferred from homology"/>
<protein>
    <submittedName>
        <fullName evidence="3">Pimeloyl-ACP methyl ester carboxylesterase</fullName>
    </submittedName>
</protein>
<dbReference type="RefSeq" id="WP_072975814.1">
    <property type="nucleotide sequence ID" value="NZ_FRBY01000007.1"/>
</dbReference>